<sequence>MLAQSMPLPPLKASNQQKTESLTAANIRSDMNKIQQSLQRSNQIYNDYFSDIPPNISESLQIIQDYQDCISKEIQKNKLDLLKAKLRKYNYVVDSLSTKLQQHVDKSLNGEQTDFFAEVFPSFEQSLLEQNQKVLESFEKLILQKVDYYEQKAKVQSDTPKYKFKSPFTSSNPKKQIQKSSKQAFSTLDTVLDLKKHNQRIQSLESKVNILLNKQKETEAALKNDTSREVAESVIKNHQQIKQLSIKSQVLTKKIEYQPLQNKNDQPSITFKSQSNVEQHEFDQFSQNVNELNEKILAQIESFENFSEQKINGFIEAVDSIELKIVDFENSVNSLNKLMANVNEKIERAEENYDEIALNKISPKISHSDISKLIESFKLKLSAIQDEAINEIEQLRLQLSLLENECSI</sequence>
<dbReference type="EMBL" id="JAPFFF010000380">
    <property type="protein sequence ID" value="KAK8834512.1"/>
    <property type="molecule type" value="Genomic_DNA"/>
</dbReference>
<proteinExistence type="predicted"/>
<feature type="coiled-coil region" evidence="1">
    <location>
        <begin position="325"/>
        <end position="359"/>
    </location>
</feature>
<dbReference type="EMBL" id="JAPFFF010000018">
    <property type="protein sequence ID" value="KAK8861185.1"/>
    <property type="molecule type" value="Genomic_DNA"/>
</dbReference>
<reference evidence="3 4" key="1">
    <citation type="submission" date="2024-04" db="EMBL/GenBank/DDBJ databases">
        <title>Tritrichomonas musculus Genome.</title>
        <authorList>
            <person name="Alves-Ferreira E."/>
            <person name="Grigg M."/>
            <person name="Lorenzi H."/>
            <person name="Galac M."/>
        </authorList>
    </citation>
    <scope>NUCLEOTIDE SEQUENCE [LARGE SCALE GENOMIC DNA]</scope>
    <source>
        <strain evidence="3 4">EAF2021</strain>
    </source>
</reference>
<evidence type="ECO:0000256" key="1">
    <source>
        <dbReference type="SAM" id="Coils"/>
    </source>
</evidence>
<organism evidence="3 4">
    <name type="scientific">Tritrichomonas musculus</name>
    <dbReference type="NCBI Taxonomy" id="1915356"/>
    <lineage>
        <taxon>Eukaryota</taxon>
        <taxon>Metamonada</taxon>
        <taxon>Parabasalia</taxon>
        <taxon>Tritrichomonadida</taxon>
        <taxon>Tritrichomonadidae</taxon>
        <taxon>Tritrichomonas</taxon>
    </lineage>
</organism>
<evidence type="ECO:0000313" key="4">
    <source>
        <dbReference type="Proteomes" id="UP001470230"/>
    </source>
</evidence>
<feature type="coiled-coil region" evidence="1">
    <location>
        <begin position="194"/>
        <end position="221"/>
    </location>
</feature>
<keyword evidence="1" id="KW-0175">Coiled coil</keyword>
<evidence type="ECO:0000313" key="3">
    <source>
        <dbReference type="EMBL" id="KAK8861185.1"/>
    </source>
</evidence>
<evidence type="ECO:0000313" key="2">
    <source>
        <dbReference type="EMBL" id="KAK8834512.1"/>
    </source>
</evidence>
<protein>
    <submittedName>
        <fullName evidence="3">Uncharacterized protein</fullName>
    </submittedName>
</protein>
<comment type="caution">
    <text evidence="3">The sequence shown here is derived from an EMBL/GenBank/DDBJ whole genome shotgun (WGS) entry which is preliminary data.</text>
</comment>
<accession>A0ABR2IEP9</accession>
<dbReference type="Proteomes" id="UP001470230">
    <property type="component" value="Unassembled WGS sequence"/>
</dbReference>
<name>A0ABR2IEP9_9EUKA</name>
<keyword evidence="4" id="KW-1185">Reference proteome</keyword>
<gene>
    <name evidence="3" type="ORF">M9Y10_012880</name>
    <name evidence="2" type="ORF">M9Y10_027592</name>
</gene>